<evidence type="ECO:0000259" key="3">
    <source>
        <dbReference type="Pfam" id="PF01361"/>
    </source>
</evidence>
<dbReference type="EMBL" id="JBJLSN010000072">
    <property type="protein sequence ID" value="MFL7905247.1"/>
    <property type="molecule type" value="Genomic_DNA"/>
</dbReference>
<dbReference type="PANTHER" id="PTHR35530">
    <property type="entry name" value="TAUTOMERASE-RELATED"/>
    <property type="match status" value="1"/>
</dbReference>
<dbReference type="InterPro" id="IPR004370">
    <property type="entry name" value="4-OT-like_dom"/>
</dbReference>
<accession>A0ABW8VFM0</accession>
<keyword evidence="2" id="KW-0413">Isomerase</keyword>
<gene>
    <name evidence="4" type="ORF">ACJ41P_29240</name>
</gene>
<evidence type="ECO:0000313" key="5">
    <source>
        <dbReference type="Proteomes" id="UP001628281"/>
    </source>
</evidence>
<evidence type="ECO:0000256" key="1">
    <source>
        <dbReference type="ARBA" id="ARBA00006723"/>
    </source>
</evidence>
<dbReference type="Proteomes" id="UP001628281">
    <property type="component" value="Unassembled WGS sequence"/>
</dbReference>
<name>A0ABW8VFM0_9PROT</name>
<reference evidence="4 5" key="1">
    <citation type="submission" date="2024-11" db="EMBL/GenBank/DDBJ databases">
        <title>Draft genome sequences of two bacteria associated to sugarcane roots in Colombia.</title>
        <authorList>
            <person name="Pardo-Diaz S."/>
            <person name="Masmela-Mendoza J."/>
            <person name="Delgadillo-Duran P."/>
            <person name="Bautista E.J."/>
            <person name="Rojas-Tapias D.F."/>
        </authorList>
    </citation>
    <scope>NUCLEOTIDE SEQUENCE [LARGE SCALE GENOMIC DNA]</scope>
    <source>
        <strain evidence="4 5">Ap18</strain>
    </source>
</reference>
<keyword evidence="5" id="KW-1185">Reference proteome</keyword>
<dbReference type="Gene3D" id="3.30.429.10">
    <property type="entry name" value="Macrophage Migration Inhibitory Factor"/>
    <property type="match status" value="1"/>
</dbReference>
<dbReference type="InterPro" id="IPR014347">
    <property type="entry name" value="Tautomerase/MIF_sf"/>
</dbReference>
<dbReference type="PANTHER" id="PTHR35530:SF2">
    <property type="entry name" value="BSL4019 PROTEIN"/>
    <property type="match status" value="1"/>
</dbReference>
<evidence type="ECO:0000313" key="4">
    <source>
        <dbReference type="EMBL" id="MFL7905247.1"/>
    </source>
</evidence>
<dbReference type="Pfam" id="PF01361">
    <property type="entry name" value="Tautomerase"/>
    <property type="match status" value="1"/>
</dbReference>
<organism evidence="4 5">
    <name type="scientific">Azospirillum argentinense</name>
    <dbReference type="NCBI Taxonomy" id="2970906"/>
    <lineage>
        <taxon>Bacteria</taxon>
        <taxon>Pseudomonadati</taxon>
        <taxon>Pseudomonadota</taxon>
        <taxon>Alphaproteobacteria</taxon>
        <taxon>Rhodospirillales</taxon>
        <taxon>Azospirillaceae</taxon>
        <taxon>Azospirillum</taxon>
    </lineage>
</organism>
<comment type="caution">
    <text evidence="4">The sequence shown here is derived from an EMBL/GenBank/DDBJ whole genome shotgun (WGS) entry which is preliminary data.</text>
</comment>
<sequence length="108" mass="12142">MTTPGSRLHNLNYEIGFHNKKFKTPFPRRQDMPLVTVEMLPGRSTETKEKMAKAIADVMVEVGGGSREHCWVVFRETTGDNWAIGGDLLSSDAFKEKVNAYKARVQKG</sequence>
<dbReference type="SUPFAM" id="SSF55331">
    <property type="entry name" value="Tautomerase/MIF"/>
    <property type="match status" value="1"/>
</dbReference>
<evidence type="ECO:0000256" key="2">
    <source>
        <dbReference type="ARBA" id="ARBA00023235"/>
    </source>
</evidence>
<comment type="similarity">
    <text evidence="1">Belongs to the 4-oxalocrotonate tautomerase family.</text>
</comment>
<protein>
    <submittedName>
        <fullName evidence="4">4-oxalocrotonate tautomerase family protein</fullName>
    </submittedName>
</protein>
<dbReference type="RefSeq" id="WP_407825677.1">
    <property type="nucleotide sequence ID" value="NZ_JBJLSN010000072.1"/>
</dbReference>
<proteinExistence type="inferred from homology"/>
<feature type="domain" description="4-oxalocrotonate tautomerase-like" evidence="3">
    <location>
        <begin position="33"/>
        <end position="90"/>
    </location>
</feature>